<sequence>MVSKGDFQFNNSIFAAYFIFYYMRNLLGLLVLFLLLLASSCVPTSKITYLQESNSTANDSLIVIRKIQPPYRLQINDILSIQIKAPIDPDLVKMFNVQGDEGNTRSTQGAGLYFTGYTVDQHGDIRVPQLGKIKAIGMTVEELRELIEKRLLTEYFKENANLFVTVKLDGLRYTMVGEVNGTGQKNIYRDQVSIIEAIADGGGVPITGDLTAVKIVRQYPDGVKTHELDLTSIDVVYSPYYYIQPNDMIVVNPKPQKALGTGTTGLSSFTTILSVFTALVGTVLLINNISN</sequence>
<dbReference type="Gene3D" id="3.10.560.10">
    <property type="entry name" value="Outer membrane lipoprotein wza domain like"/>
    <property type="match status" value="1"/>
</dbReference>
<keyword evidence="2" id="KW-0812">Transmembrane</keyword>
<dbReference type="RefSeq" id="WP_317044689.1">
    <property type="nucleotide sequence ID" value="NZ_MQVW01000024.1"/>
</dbReference>
<comment type="caution">
    <text evidence="4">The sequence shown here is derived from an EMBL/GenBank/DDBJ whole genome shotgun (WGS) entry which is preliminary data.</text>
</comment>
<proteinExistence type="predicted"/>
<evidence type="ECO:0000313" key="4">
    <source>
        <dbReference type="EMBL" id="PPK95114.1"/>
    </source>
</evidence>
<keyword evidence="2" id="KW-0472">Membrane</keyword>
<name>A0A2S6ILK6_9FLAO</name>
<evidence type="ECO:0000259" key="3">
    <source>
        <dbReference type="Pfam" id="PF02563"/>
    </source>
</evidence>
<feature type="transmembrane region" description="Helical" evidence="2">
    <location>
        <begin position="266"/>
        <end position="286"/>
    </location>
</feature>
<dbReference type="AlphaFoldDB" id="A0A2S6ILK6"/>
<dbReference type="Pfam" id="PF02563">
    <property type="entry name" value="Poly_export"/>
    <property type="match status" value="1"/>
</dbReference>
<dbReference type="InterPro" id="IPR003715">
    <property type="entry name" value="Poly_export_N"/>
</dbReference>
<keyword evidence="5" id="KW-1185">Reference proteome</keyword>
<protein>
    <submittedName>
        <fullName evidence="4">Protein involved in gliding motility EpsA</fullName>
    </submittedName>
</protein>
<dbReference type="PANTHER" id="PTHR33619">
    <property type="entry name" value="POLYSACCHARIDE EXPORT PROTEIN GFCE-RELATED"/>
    <property type="match status" value="1"/>
</dbReference>
<evidence type="ECO:0000313" key="5">
    <source>
        <dbReference type="Proteomes" id="UP000239002"/>
    </source>
</evidence>
<dbReference type="GO" id="GO:0015159">
    <property type="term" value="F:polysaccharide transmembrane transporter activity"/>
    <property type="evidence" value="ECO:0007669"/>
    <property type="project" value="InterPro"/>
</dbReference>
<reference evidence="4 5" key="1">
    <citation type="submission" date="2018-02" db="EMBL/GenBank/DDBJ databases">
        <title>Genomic Encyclopedia of Archaeal and Bacterial Type Strains, Phase II (KMG-II): from individual species to whole genera.</title>
        <authorList>
            <person name="Goeker M."/>
        </authorList>
    </citation>
    <scope>NUCLEOTIDE SEQUENCE [LARGE SCALE GENOMIC DNA]</scope>
    <source>
        <strain evidence="4 5">DSM 16809</strain>
    </source>
</reference>
<evidence type="ECO:0000256" key="2">
    <source>
        <dbReference type="SAM" id="Phobius"/>
    </source>
</evidence>
<keyword evidence="2" id="KW-1133">Transmembrane helix</keyword>
<dbReference type="Gene3D" id="3.30.1950.10">
    <property type="entry name" value="wza like domain"/>
    <property type="match status" value="1"/>
</dbReference>
<accession>A0A2S6ILK6</accession>
<dbReference type="InterPro" id="IPR049712">
    <property type="entry name" value="Poly_export"/>
</dbReference>
<feature type="domain" description="Polysaccharide export protein N-terminal" evidence="3">
    <location>
        <begin position="68"/>
        <end position="166"/>
    </location>
</feature>
<dbReference type="PANTHER" id="PTHR33619:SF3">
    <property type="entry name" value="POLYSACCHARIDE EXPORT PROTEIN GFCE-RELATED"/>
    <property type="match status" value="1"/>
</dbReference>
<organism evidence="4 5">
    <name type="scientific">Nonlabens xylanidelens</name>
    <dbReference type="NCBI Taxonomy" id="191564"/>
    <lineage>
        <taxon>Bacteria</taxon>
        <taxon>Pseudomonadati</taxon>
        <taxon>Bacteroidota</taxon>
        <taxon>Flavobacteriia</taxon>
        <taxon>Flavobacteriales</taxon>
        <taxon>Flavobacteriaceae</taxon>
        <taxon>Nonlabens</taxon>
    </lineage>
</organism>
<gene>
    <name evidence="4" type="ORF">LY01_01867</name>
</gene>
<dbReference type="EMBL" id="PTJE01000003">
    <property type="protein sequence ID" value="PPK95114.1"/>
    <property type="molecule type" value="Genomic_DNA"/>
</dbReference>
<dbReference type="Proteomes" id="UP000239002">
    <property type="component" value="Unassembled WGS sequence"/>
</dbReference>
<evidence type="ECO:0000256" key="1">
    <source>
        <dbReference type="ARBA" id="ARBA00022729"/>
    </source>
</evidence>
<keyword evidence="1" id="KW-0732">Signal</keyword>